<evidence type="ECO:0000256" key="1">
    <source>
        <dbReference type="ARBA" id="ARBA00022723"/>
    </source>
</evidence>
<dbReference type="InterPro" id="IPR001841">
    <property type="entry name" value="Znf_RING"/>
</dbReference>
<evidence type="ECO:0000256" key="5">
    <source>
        <dbReference type="SAM" id="MobiDB-lite"/>
    </source>
</evidence>
<dbReference type="GO" id="GO:0016567">
    <property type="term" value="P:protein ubiquitination"/>
    <property type="evidence" value="ECO:0007669"/>
    <property type="project" value="InterPro"/>
</dbReference>
<dbReference type="InterPro" id="IPR039398">
    <property type="entry name" value="Deltex_fam"/>
</dbReference>
<evidence type="ECO:0000256" key="4">
    <source>
        <dbReference type="PROSITE-ProRule" id="PRU00175"/>
    </source>
</evidence>
<dbReference type="PANTHER" id="PTHR12622">
    <property type="entry name" value="DELTEX-RELATED"/>
    <property type="match status" value="1"/>
</dbReference>
<dbReference type="GO" id="GO:0008270">
    <property type="term" value="F:zinc ion binding"/>
    <property type="evidence" value="ECO:0007669"/>
    <property type="project" value="UniProtKB-KW"/>
</dbReference>
<reference evidence="8" key="1">
    <citation type="submission" date="2021-01" db="EMBL/GenBank/DDBJ databases">
        <authorList>
            <person name="Corre E."/>
            <person name="Pelletier E."/>
            <person name="Niang G."/>
            <person name="Scheremetjew M."/>
            <person name="Finn R."/>
            <person name="Kale V."/>
            <person name="Holt S."/>
            <person name="Cochrane G."/>
            <person name="Meng A."/>
            <person name="Brown T."/>
            <person name="Cohen L."/>
        </authorList>
    </citation>
    <scope>NUCLEOTIDE SEQUENCE</scope>
</reference>
<dbReference type="CDD" id="cd14447">
    <property type="entry name" value="SPX"/>
    <property type="match status" value="1"/>
</dbReference>
<gene>
    <name evidence="8" type="ORF">NSCI0253_LOCUS19163</name>
</gene>
<dbReference type="SMART" id="SM00184">
    <property type="entry name" value="RING"/>
    <property type="match status" value="2"/>
</dbReference>
<feature type="compositionally biased region" description="Acidic residues" evidence="5">
    <location>
        <begin position="537"/>
        <end position="546"/>
    </location>
</feature>
<feature type="domain" description="SPX" evidence="7">
    <location>
        <begin position="1"/>
        <end position="150"/>
    </location>
</feature>
<sequence>MKFGKNITSQQEEFAGYHYLRYKFLKKRIKTVSEHLEVGDLPAALTSNTVFETELSLEIQSVNECFESNFQKLLLSITAVSEQLLVSKGSAGSSSSSSAELQNPLTQLVQILQDVDQLRKYAVWNAVGVVKILKKRRKQTNFGIEDISAERAGWLARQAFFSGSDFAALHAAVESLGQVLVQSDLVPQSAHAVAPSASQDVAEQCPICLNTISDMVELGCRHRFCWKCFVLGPIAFQPGEYRISQCPICRQGTEEQKPEMNGDSDKTMPRQSQGTLSRFLHTYFPQSVEEGAGAGSDSDEDNDKSSEGADMRDVVGQLVKVVLADSCWQRGKSHAQSSSMMNTEARSSRAVPSDFFETLPPKPVQDPQLRTAQKLQWLQLASHNDPLAMFDSMYCCLCSEPLLMEAVVTTPCKHHFHRVCISRIDLPQCPLCVEPLPFSWFLPSDHPLCEQGFRVVSASAYDPPFPGGPSRGSGGFPLQEPPPCELFSVDGIAMKSYLHKIPPLCRFLDEVGKGGSSAVEEHGGDHTNVSSSASESSSDESNSDDEVIQRSRKGGPAPKFLCSATGKMRRVQTREARALQSRDVRNRRNNSSFADSHRDSALLPAMSQAAAFDVESSRVFRIDDHI</sequence>
<feature type="compositionally biased region" description="Basic and acidic residues" evidence="5">
    <location>
        <begin position="572"/>
        <end position="586"/>
    </location>
</feature>
<evidence type="ECO:0000256" key="2">
    <source>
        <dbReference type="ARBA" id="ARBA00022771"/>
    </source>
</evidence>
<evidence type="ECO:0000259" key="6">
    <source>
        <dbReference type="PROSITE" id="PS50089"/>
    </source>
</evidence>
<dbReference type="GO" id="GO:0007219">
    <property type="term" value="P:Notch signaling pathway"/>
    <property type="evidence" value="ECO:0007669"/>
    <property type="project" value="InterPro"/>
</dbReference>
<dbReference type="EMBL" id="HBFQ01027087">
    <property type="protein sequence ID" value="CAD8844813.1"/>
    <property type="molecule type" value="Transcribed_RNA"/>
</dbReference>
<keyword evidence="1" id="KW-0479">Metal-binding</keyword>
<feature type="region of interest" description="Disordered" evidence="5">
    <location>
        <begin position="515"/>
        <end position="596"/>
    </location>
</feature>
<name>A0A7S1A817_NOCSC</name>
<protein>
    <recommendedName>
        <fullName evidence="9">RING-type domain-containing protein</fullName>
    </recommendedName>
</protein>
<keyword evidence="2 4" id="KW-0863">Zinc-finger</keyword>
<feature type="domain" description="RING-type" evidence="6">
    <location>
        <begin position="395"/>
        <end position="432"/>
    </location>
</feature>
<evidence type="ECO:0000259" key="7">
    <source>
        <dbReference type="PROSITE" id="PS51382"/>
    </source>
</evidence>
<dbReference type="InterPro" id="IPR018957">
    <property type="entry name" value="Znf_C3HC4_RING-type"/>
</dbReference>
<dbReference type="Gene3D" id="3.30.40.10">
    <property type="entry name" value="Zinc/RING finger domain, C3HC4 (zinc finger)"/>
    <property type="match status" value="2"/>
</dbReference>
<dbReference type="InterPro" id="IPR004331">
    <property type="entry name" value="SPX_dom"/>
</dbReference>
<accession>A0A7S1A817</accession>
<feature type="domain" description="RING-type" evidence="6">
    <location>
        <begin position="205"/>
        <end position="250"/>
    </location>
</feature>
<dbReference type="PROSITE" id="PS51382">
    <property type="entry name" value="SPX"/>
    <property type="match status" value="1"/>
</dbReference>
<dbReference type="Pfam" id="PF00097">
    <property type="entry name" value="zf-C3HC4"/>
    <property type="match status" value="1"/>
</dbReference>
<feature type="region of interest" description="Disordered" evidence="5">
    <location>
        <begin position="290"/>
        <end position="311"/>
    </location>
</feature>
<dbReference type="PROSITE" id="PS50089">
    <property type="entry name" value="ZF_RING_2"/>
    <property type="match status" value="2"/>
</dbReference>
<evidence type="ECO:0008006" key="9">
    <source>
        <dbReference type="Google" id="ProtNLM"/>
    </source>
</evidence>
<dbReference type="InterPro" id="IPR013083">
    <property type="entry name" value="Znf_RING/FYVE/PHD"/>
</dbReference>
<evidence type="ECO:0000313" key="8">
    <source>
        <dbReference type="EMBL" id="CAD8844813.1"/>
    </source>
</evidence>
<dbReference type="AlphaFoldDB" id="A0A7S1A817"/>
<evidence type="ECO:0000256" key="3">
    <source>
        <dbReference type="ARBA" id="ARBA00022833"/>
    </source>
</evidence>
<keyword evidence="3" id="KW-0862">Zinc</keyword>
<dbReference type="SUPFAM" id="SSF57850">
    <property type="entry name" value="RING/U-box"/>
    <property type="match status" value="2"/>
</dbReference>
<proteinExistence type="predicted"/>
<organism evidence="8">
    <name type="scientific">Noctiluca scintillans</name>
    <name type="common">Sea sparkle</name>
    <name type="synonym">Red tide dinoflagellate</name>
    <dbReference type="NCBI Taxonomy" id="2966"/>
    <lineage>
        <taxon>Eukaryota</taxon>
        <taxon>Sar</taxon>
        <taxon>Alveolata</taxon>
        <taxon>Dinophyceae</taxon>
        <taxon>Noctilucales</taxon>
        <taxon>Noctilucaceae</taxon>
        <taxon>Noctiluca</taxon>
    </lineage>
</organism>